<evidence type="ECO:0000256" key="9">
    <source>
        <dbReference type="ARBA" id="ARBA00023239"/>
    </source>
</evidence>
<evidence type="ECO:0000313" key="15">
    <source>
        <dbReference type="Proteomes" id="UP000825799"/>
    </source>
</evidence>
<feature type="domain" description="Serine dehydratase-like alpha subunit" evidence="12">
    <location>
        <begin position="193"/>
        <end position="458"/>
    </location>
</feature>
<evidence type="ECO:0000256" key="2">
    <source>
        <dbReference type="ARBA" id="ARBA00004742"/>
    </source>
</evidence>
<keyword evidence="9 11" id="KW-0456">Lyase</keyword>
<dbReference type="InterPro" id="IPR005131">
    <property type="entry name" value="Ser_deHydtase_bsu"/>
</dbReference>
<evidence type="ECO:0000256" key="10">
    <source>
        <dbReference type="ARBA" id="ARBA00049406"/>
    </source>
</evidence>
<comment type="cofactor">
    <cofactor evidence="1 11">
        <name>[4Fe-4S] cluster</name>
        <dbReference type="ChEBI" id="CHEBI:49883"/>
    </cofactor>
</comment>
<dbReference type="SUPFAM" id="SSF143548">
    <property type="entry name" value="Serine metabolism enzymes domain"/>
    <property type="match status" value="1"/>
</dbReference>
<dbReference type="NCBIfam" id="TIGR00720">
    <property type="entry name" value="sda_mono"/>
    <property type="match status" value="1"/>
</dbReference>
<keyword evidence="5 11" id="KW-0004">4Fe-4S</keyword>
<dbReference type="PANTHER" id="PTHR30182">
    <property type="entry name" value="L-SERINE DEHYDRATASE"/>
    <property type="match status" value="1"/>
</dbReference>
<evidence type="ECO:0000256" key="3">
    <source>
        <dbReference type="ARBA" id="ARBA00008636"/>
    </source>
</evidence>
<protein>
    <recommendedName>
        <fullName evidence="11">L-serine dehydratase</fullName>
        <ecNumber evidence="11">4.3.1.17</ecNumber>
    </recommendedName>
</protein>
<dbReference type="InterPro" id="IPR029009">
    <property type="entry name" value="ASB_dom_sf"/>
</dbReference>
<reference evidence="14 15" key="1">
    <citation type="submission" date="2021-08" db="EMBL/GenBank/DDBJ databases">
        <title>Devosia salina sp. nov., isolated from the South China Sea sediment.</title>
        <authorList>
            <person name="Zhou Z."/>
        </authorList>
    </citation>
    <scope>NUCLEOTIDE SEQUENCE [LARGE SCALE GENOMIC DNA]</scope>
    <source>
        <strain evidence="14 15">SCS-3</strain>
    </source>
</reference>
<accession>A0ABX8WBX4</accession>
<evidence type="ECO:0000256" key="1">
    <source>
        <dbReference type="ARBA" id="ARBA00001966"/>
    </source>
</evidence>
<comment type="pathway">
    <text evidence="2">Carbohydrate biosynthesis; gluconeogenesis.</text>
</comment>
<evidence type="ECO:0000256" key="6">
    <source>
        <dbReference type="ARBA" id="ARBA00022723"/>
    </source>
</evidence>
<dbReference type="Pfam" id="PF03313">
    <property type="entry name" value="SDH_alpha"/>
    <property type="match status" value="1"/>
</dbReference>
<dbReference type="InterPro" id="IPR004644">
    <property type="entry name" value="Fe-S_L-Ser_mono"/>
</dbReference>
<dbReference type="Pfam" id="PF03315">
    <property type="entry name" value="SDH_beta"/>
    <property type="match status" value="1"/>
</dbReference>
<evidence type="ECO:0000259" key="13">
    <source>
        <dbReference type="Pfam" id="PF03315"/>
    </source>
</evidence>
<dbReference type="Gene3D" id="3.30.1330.90">
    <property type="entry name" value="D-3-phosphoglycerate dehydrogenase, domain 3"/>
    <property type="match status" value="1"/>
</dbReference>
<keyword evidence="8 11" id="KW-0411">Iron-sulfur</keyword>
<dbReference type="Proteomes" id="UP000825799">
    <property type="component" value="Chromosome"/>
</dbReference>
<evidence type="ECO:0000256" key="8">
    <source>
        <dbReference type="ARBA" id="ARBA00023014"/>
    </source>
</evidence>
<evidence type="ECO:0000259" key="12">
    <source>
        <dbReference type="Pfam" id="PF03313"/>
    </source>
</evidence>
<comment type="catalytic activity">
    <reaction evidence="10 11">
        <text>L-serine = pyruvate + NH4(+)</text>
        <dbReference type="Rhea" id="RHEA:19169"/>
        <dbReference type="ChEBI" id="CHEBI:15361"/>
        <dbReference type="ChEBI" id="CHEBI:28938"/>
        <dbReference type="ChEBI" id="CHEBI:33384"/>
        <dbReference type="EC" id="4.3.1.17"/>
    </reaction>
</comment>
<name>A0ABX8WBX4_9HYPH</name>
<dbReference type="RefSeq" id="WP_220304862.1">
    <property type="nucleotide sequence ID" value="NZ_CP080590.1"/>
</dbReference>
<evidence type="ECO:0000256" key="11">
    <source>
        <dbReference type="RuleBase" id="RU366059"/>
    </source>
</evidence>
<evidence type="ECO:0000256" key="5">
    <source>
        <dbReference type="ARBA" id="ARBA00022485"/>
    </source>
</evidence>
<dbReference type="GO" id="GO:0003941">
    <property type="term" value="F:L-serine ammonia-lyase activity"/>
    <property type="evidence" value="ECO:0007669"/>
    <property type="project" value="UniProtKB-EC"/>
</dbReference>
<sequence>MFLSVFDVFKIGIGPSSSHTMGPMTAARRFLDDLGAGTWPRAARARPAAITASLHGSLAFTGIGHGSDRAVILGLAGEDPKTVDPDAMDAIIAHVRDTGRVTPPGHPGYRFRPAVDLVLDKTMPLPGHPNGMQFCAYDEDGQMLLRRIYFSIGGGFVVTGEELEALRIASPADADVPWPFADAKEMLDMARRSGLSIAAMKRANEEARLPSATLNRQLDTVWQVMSGCIDRGLSQRGELPGGLKVKRRAAAIHAQLADKWQRNEIDPLMANDWLSVFAMAVNEENAAGGRVVTAPTNGAAGVIPAVLRYAVQFNAGTGDAAIRDFLLTAAAIGGIIKHRASISGAEVGCQGEVGSASAMAAAGLCAILGGSPEQVENAAEIALEHHLGMTCDPVGGLVQIPCIERNAFGAVKAVTAASLALKGDGTHAVPLDACVETMRQTGQDMNEKYKETSLGGLAVNVVAC</sequence>
<proteinExistence type="inferred from homology"/>
<feature type="domain" description="Serine dehydratase beta chain" evidence="13">
    <location>
        <begin position="4"/>
        <end position="161"/>
    </location>
</feature>
<dbReference type="InterPro" id="IPR005130">
    <property type="entry name" value="Ser_deHydtase-like_asu"/>
</dbReference>
<dbReference type="EC" id="4.3.1.17" evidence="11"/>
<dbReference type="EMBL" id="CP080590">
    <property type="protein sequence ID" value="QYO76373.1"/>
    <property type="molecule type" value="Genomic_DNA"/>
</dbReference>
<evidence type="ECO:0000256" key="4">
    <source>
        <dbReference type="ARBA" id="ARBA00022432"/>
    </source>
</evidence>
<keyword evidence="4 11" id="KW-0312">Gluconeogenesis</keyword>
<keyword evidence="7 11" id="KW-0408">Iron</keyword>
<keyword evidence="15" id="KW-1185">Reference proteome</keyword>
<dbReference type="InterPro" id="IPR051318">
    <property type="entry name" value="Fe-S_L-Ser"/>
</dbReference>
<dbReference type="PANTHER" id="PTHR30182:SF1">
    <property type="entry name" value="L-SERINE DEHYDRATASE 1"/>
    <property type="match status" value="1"/>
</dbReference>
<comment type="similarity">
    <text evidence="3 11">Belongs to the iron-sulfur dependent L-serine dehydratase family.</text>
</comment>
<evidence type="ECO:0000313" key="14">
    <source>
        <dbReference type="EMBL" id="QYO76373.1"/>
    </source>
</evidence>
<keyword evidence="6 11" id="KW-0479">Metal-binding</keyword>
<evidence type="ECO:0000256" key="7">
    <source>
        <dbReference type="ARBA" id="ARBA00023004"/>
    </source>
</evidence>
<organism evidence="14 15">
    <name type="scientific">Devosia salina</name>
    <dbReference type="NCBI Taxonomy" id="2860336"/>
    <lineage>
        <taxon>Bacteria</taxon>
        <taxon>Pseudomonadati</taxon>
        <taxon>Pseudomonadota</taxon>
        <taxon>Alphaproteobacteria</taxon>
        <taxon>Hyphomicrobiales</taxon>
        <taxon>Devosiaceae</taxon>
        <taxon>Devosia</taxon>
    </lineage>
</organism>
<gene>
    <name evidence="14" type="ORF">K1X15_17470</name>
</gene>